<dbReference type="PANTHER" id="PTHR10344:SF4">
    <property type="entry name" value="UMP-CMP KINASE 2, MITOCHONDRIAL"/>
    <property type="match status" value="1"/>
</dbReference>
<dbReference type="CDD" id="cd01672">
    <property type="entry name" value="TMPK"/>
    <property type="match status" value="1"/>
</dbReference>
<dbReference type="RefSeq" id="WP_078665757.1">
    <property type="nucleotide sequence ID" value="NZ_FUXM01000019.1"/>
</dbReference>
<dbReference type="InterPro" id="IPR027417">
    <property type="entry name" value="P-loop_NTPase"/>
</dbReference>
<evidence type="ECO:0000256" key="10">
    <source>
        <dbReference type="ARBA" id="ARBA00057735"/>
    </source>
</evidence>
<evidence type="ECO:0000313" key="14">
    <source>
        <dbReference type="Proteomes" id="UP000189933"/>
    </source>
</evidence>
<evidence type="ECO:0000256" key="11">
    <source>
        <dbReference type="HAMAP-Rule" id="MF_00165"/>
    </source>
</evidence>
<accession>A0A1T4QL62</accession>
<feature type="binding site" evidence="11">
    <location>
        <begin position="11"/>
        <end position="18"/>
    </location>
    <ligand>
        <name>ATP</name>
        <dbReference type="ChEBI" id="CHEBI:30616"/>
    </ligand>
</feature>
<dbReference type="PANTHER" id="PTHR10344">
    <property type="entry name" value="THYMIDYLATE KINASE"/>
    <property type="match status" value="1"/>
</dbReference>
<proteinExistence type="inferred from homology"/>
<comment type="catalytic activity">
    <reaction evidence="9 11">
        <text>dTMP + ATP = dTDP + ADP</text>
        <dbReference type="Rhea" id="RHEA:13517"/>
        <dbReference type="ChEBI" id="CHEBI:30616"/>
        <dbReference type="ChEBI" id="CHEBI:58369"/>
        <dbReference type="ChEBI" id="CHEBI:63528"/>
        <dbReference type="ChEBI" id="CHEBI:456216"/>
        <dbReference type="EC" id="2.7.4.9"/>
    </reaction>
</comment>
<evidence type="ECO:0000259" key="12">
    <source>
        <dbReference type="Pfam" id="PF02223"/>
    </source>
</evidence>
<dbReference type="InterPro" id="IPR039430">
    <property type="entry name" value="Thymidylate_kin-like_dom"/>
</dbReference>
<protein>
    <recommendedName>
        <fullName evidence="3 11">Thymidylate kinase</fullName>
        <ecNumber evidence="2 11">2.7.4.9</ecNumber>
    </recommendedName>
    <alternativeName>
        <fullName evidence="11">dTMP kinase</fullName>
    </alternativeName>
</protein>
<comment type="function">
    <text evidence="10 11">Phosphorylation of dTMP to form dTDP in both de novo and salvage pathways of dTTP synthesis.</text>
</comment>
<comment type="similarity">
    <text evidence="1 11">Belongs to the thymidylate kinase family.</text>
</comment>
<dbReference type="Gene3D" id="3.40.50.300">
    <property type="entry name" value="P-loop containing nucleotide triphosphate hydrolases"/>
    <property type="match status" value="1"/>
</dbReference>
<dbReference type="AlphaFoldDB" id="A0A1T4QL62"/>
<reference evidence="14" key="1">
    <citation type="submission" date="2017-02" db="EMBL/GenBank/DDBJ databases">
        <authorList>
            <person name="Varghese N."/>
            <person name="Submissions S."/>
        </authorList>
    </citation>
    <scope>NUCLEOTIDE SEQUENCE [LARGE SCALE GENOMIC DNA]</scope>
    <source>
        <strain evidence="14">DSM 16521</strain>
    </source>
</reference>
<sequence length="212" mass="24501">MRTGKFIVFEGPDGAGKSTVLQEITSKLQQTGVSYLTTREPGGTREGQLLRELLLRTDYEWCGEAEAFLYCADRVQHVRRLILPALAEGKIVLSDRYYYSTLAYQGYGRGWNLTFLRQINQMATLGVEPDLVFLFDIEPELGLSRVKKNRQGQAPDRLEQEELAFHQRVRQGYLELAREQNWEIIDGSRDLAEVVDSVWQILQQRMRENENI</sequence>
<dbReference type="Pfam" id="PF02223">
    <property type="entry name" value="Thymidylate_kin"/>
    <property type="match status" value="1"/>
</dbReference>
<dbReference type="SUPFAM" id="SSF52540">
    <property type="entry name" value="P-loop containing nucleoside triphosphate hydrolases"/>
    <property type="match status" value="1"/>
</dbReference>
<evidence type="ECO:0000256" key="3">
    <source>
        <dbReference type="ARBA" id="ARBA00017144"/>
    </source>
</evidence>
<evidence type="ECO:0000256" key="2">
    <source>
        <dbReference type="ARBA" id="ARBA00012980"/>
    </source>
</evidence>
<dbReference type="FunFam" id="3.40.50.300:FF:000225">
    <property type="entry name" value="Thymidylate kinase"/>
    <property type="match status" value="1"/>
</dbReference>
<dbReference type="GO" id="GO:0005524">
    <property type="term" value="F:ATP binding"/>
    <property type="evidence" value="ECO:0007669"/>
    <property type="project" value="UniProtKB-UniRule"/>
</dbReference>
<evidence type="ECO:0000256" key="7">
    <source>
        <dbReference type="ARBA" id="ARBA00022777"/>
    </source>
</evidence>
<dbReference type="EMBL" id="FUXM01000019">
    <property type="protein sequence ID" value="SKA04416.1"/>
    <property type="molecule type" value="Genomic_DNA"/>
</dbReference>
<gene>
    <name evidence="11" type="primary">tmk</name>
    <name evidence="13" type="ORF">SAMN02745885_01714</name>
</gene>
<dbReference type="PROSITE" id="PS01331">
    <property type="entry name" value="THYMIDYLATE_KINASE"/>
    <property type="match status" value="1"/>
</dbReference>
<dbReference type="EC" id="2.7.4.9" evidence="2 11"/>
<keyword evidence="4 11" id="KW-0808">Transferase</keyword>
<feature type="domain" description="Thymidylate kinase-like" evidence="12">
    <location>
        <begin position="9"/>
        <end position="197"/>
    </location>
</feature>
<keyword evidence="14" id="KW-1185">Reference proteome</keyword>
<dbReference type="GO" id="GO:0006233">
    <property type="term" value="P:dTDP biosynthetic process"/>
    <property type="evidence" value="ECO:0007669"/>
    <property type="project" value="InterPro"/>
</dbReference>
<name>A0A1T4QL62_9FIRM</name>
<dbReference type="GO" id="GO:0004798">
    <property type="term" value="F:dTMP kinase activity"/>
    <property type="evidence" value="ECO:0007669"/>
    <property type="project" value="UniProtKB-UniRule"/>
</dbReference>
<evidence type="ECO:0000256" key="1">
    <source>
        <dbReference type="ARBA" id="ARBA00009776"/>
    </source>
</evidence>
<keyword evidence="5 11" id="KW-0545">Nucleotide biosynthesis</keyword>
<dbReference type="InterPro" id="IPR018094">
    <property type="entry name" value="Thymidylate_kinase"/>
</dbReference>
<evidence type="ECO:0000313" key="13">
    <source>
        <dbReference type="EMBL" id="SKA04416.1"/>
    </source>
</evidence>
<dbReference type="InterPro" id="IPR018095">
    <property type="entry name" value="Thymidylate_kin_CS"/>
</dbReference>
<organism evidence="13 14">
    <name type="scientific">Carboxydocella sporoproducens DSM 16521</name>
    <dbReference type="NCBI Taxonomy" id="1121270"/>
    <lineage>
        <taxon>Bacteria</taxon>
        <taxon>Bacillati</taxon>
        <taxon>Bacillota</taxon>
        <taxon>Clostridia</taxon>
        <taxon>Eubacteriales</taxon>
        <taxon>Clostridiales Family XVI. Incertae Sedis</taxon>
        <taxon>Carboxydocella</taxon>
    </lineage>
</organism>
<evidence type="ECO:0000256" key="5">
    <source>
        <dbReference type="ARBA" id="ARBA00022727"/>
    </source>
</evidence>
<dbReference type="GO" id="GO:0006235">
    <property type="term" value="P:dTTP biosynthetic process"/>
    <property type="evidence" value="ECO:0007669"/>
    <property type="project" value="UniProtKB-UniRule"/>
</dbReference>
<evidence type="ECO:0000256" key="6">
    <source>
        <dbReference type="ARBA" id="ARBA00022741"/>
    </source>
</evidence>
<dbReference type="Proteomes" id="UP000189933">
    <property type="component" value="Unassembled WGS sequence"/>
</dbReference>
<evidence type="ECO:0000256" key="9">
    <source>
        <dbReference type="ARBA" id="ARBA00048743"/>
    </source>
</evidence>
<dbReference type="GO" id="GO:0006227">
    <property type="term" value="P:dUDP biosynthetic process"/>
    <property type="evidence" value="ECO:0007669"/>
    <property type="project" value="TreeGrafter"/>
</dbReference>
<dbReference type="NCBIfam" id="TIGR00041">
    <property type="entry name" value="DTMP_kinase"/>
    <property type="match status" value="1"/>
</dbReference>
<dbReference type="OrthoDB" id="9774907at2"/>
<keyword evidence="6 11" id="KW-0547">Nucleotide-binding</keyword>
<dbReference type="HAMAP" id="MF_00165">
    <property type="entry name" value="Thymidylate_kinase"/>
    <property type="match status" value="1"/>
</dbReference>
<evidence type="ECO:0000256" key="4">
    <source>
        <dbReference type="ARBA" id="ARBA00022679"/>
    </source>
</evidence>
<evidence type="ECO:0000256" key="8">
    <source>
        <dbReference type="ARBA" id="ARBA00022840"/>
    </source>
</evidence>
<dbReference type="GO" id="GO:0005829">
    <property type="term" value="C:cytosol"/>
    <property type="evidence" value="ECO:0007669"/>
    <property type="project" value="TreeGrafter"/>
</dbReference>
<keyword evidence="8 11" id="KW-0067">ATP-binding</keyword>
<keyword evidence="7 11" id="KW-0418">Kinase</keyword>